<proteinExistence type="inferred from homology"/>
<evidence type="ECO:0000256" key="2">
    <source>
        <dbReference type="ARBA" id="ARBA00007727"/>
    </source>
</evidence>
<protein>
    <submittedName>
        <fullName evidence="10">Uncharacterized protein</fullName>
    </submittedName>
</protein>
<dbReference type="InterPro" id="IPR026057">
    <property type="entry name" value="TBL_C"/>
</dbReference>
<feature type="domain" description="Trichome birefringence-like N-terminal" evidence="9">
    <location>
        <begin position="71"/>
        <end position="124"/>
    </location>
</feature>
<dbReference type="EMBL" id="PKPP01021639">
    <property type="protein sequence ID" value="PWA34759.1"/>
    <property type="molecule type" value="Genomic_DNA"/>
</dbReference>
<evidence type="ECO:0000256" key="5">
    <source>
        <dbReference type="ARBA" id="ARBA00022989"/>
    </source>
</evidence>
<evidence type="ECO:0000256" key="1">
    <source>
        <dbReference type="ARBA" id="ARBA00004167"/>
    </source>
</evidence>
<gene>
    <name evidence="10" type="ORF">CTI12_AA616100</name>
</gene>
<keyword evidence="5 7" id="KW-1133">Transmembrane helix</keyword>
<dbReference type="Proteomes" id="UP000245207">
    <property type="component" value="Unassembled WGS sequence"/>
</dbReference>
<keyword evidence="6 7" id="KW-0472">Membrane</keyword>
<evidence type="ECO:0000256" key="7">
    <source>
        <dbReference type="SAM" id="Phobius"/>
    </source>
</evidence>
<dbReference type="PANTHER" id="PTHR32285:SF217">
    <property type="entry name" value="PROTEIN TRICHOME BIREFRINGENCE-LIKE 31"/>
    <property type="match status" value="1"/>
</dbReference>
<dbReference type="GO" id="GO:0016020">
    <property type="term" value="C:membrane"/>
    <property type="evidence" value="ECO:0007669"/>
    <property type="project" value="UniProtKB-SubCell"/>
</dbReference>
<dbReference type="OrthoDB" id="630188at2759"/>
<name>A0A2U1KDA7_ARTAN</name>
<keyword evidence="3 7" id="KW-0812">Transmembrane</keyword>
<dbReference type="STRING" id="35608.A0A2U1KDA7"/>
<dbReference type="Pfam" id="PF14416">
    <property type="entry name" value="PMR5N"/>
    <property type="match status" value="1"/>
</dbReference>
<accession>A0A2U1KDA7</accession>
<evidence type="ECO:0000259" key="8">
    <source>
        <dbReference type="Pfam" id="PF13839"/>
    </source>
</evidence>
<dbReference type="GO" id="GO:0016413">
    <property type="term" value="F:O-acetyltransferase activity"/>
    <property type="evidence" value="ECO:0007669"/>
    <property type="project" value="InterPro"/>
</dbReference>
<evidence type="ECO:0000259" key="9">
    <source>
        <dbReference type="Pfam" id="PF14416"/>
    </source>
</evidence>
<evidence type="ECO:0000313" key="10">
    <source>
        <dbReference type="EMBL" id="PWA34759.1"/>
    </source>
</evidence>
<comment type="similarity">
    <text evidence="2">Belongs to the PC-esterase family. TBL subfamily.</text>
</comment>
<organism evidence="10 11">
    <name type="scientific">Artemisia annua</name>
    <name type="common">Sweet wormwood</name>
    <dbReference type="NCBI Taxonomy" id="35608"/>
    <lineage>
        <taxon>Eukaryota</taxon>
        <taxon>Viridiplantae</taxon>
        <taxon>Streptophyta</taxon>
        <taxon>Embryophyta</taxon>
        <taxon>Tracheophyta</taxon>
        <taxon>Spermatophyta</taxon>
        <taxon>Magnoliopsida</taxon>
        <taxon>eudicotyledons</taxon>
        <taxon>Gunneridae</taxon>
        <taxon>Pentapetalae</taxon>
        <taxon>asterids</taxon>
        <taxon>campanulids</taxon>
        <taxon>Asterales</taxon>
        <taxon>Asteraceae</taxon>
        <taxon>Asteroideae</taxon>
        <taxon>Anthemideae</taxon>
        <taxon>Artemisiinae</taxon>
        <taxon>Artemisia</taxon>
    </lineage>
</organism>
<dbReference type="AlphaFoldDB" id="A0A2U1KDA7"/>
<dbReference type="Pfam" id="PF13839">
    <property type="entry name" value="PC-Esterase"/>
    <property type="match status" value="1"/>
</dbReference>
<evidence type="ECO:0000313" key="11">
    <source>
        <dbReference type="Proteomes" id="UP000245207"/>
    </source>
</evidence>
<dbReference type="InterPro" id="IPR025846">
    <property type="entry name" value="TBL_N"/>
</dbReference>
<comment type="subcellular location">
    <subcellularLocation>
        <location evidence="1">Membrane</location>
        <topology evidence="1">Single-pass membrane protein</topology>
    </subcellularLocation>
</comment>
<evidence type="ECO:0000256" key="6">
    <source>
        <dbReference type="ARBA" id="ARBA00023136"/>
    </source>
</evidence>
<keyword evidence="4" id="KW-0735">Signal-anchor</keyword>
<reference evidence="10 11" key="1">
    <citation type="journal article" date="2018" name="Mol. Plant">
        <title>The genome of Artemisia annua provides insight into the evolution of Asteraceae family and artemisinin biosynthesis.</title>
        <authorList>
            <person name="Shen Q."/>
            <person name="Zhang L."/>
            <person name="Liao Z."/>
            <person name="Wang S."/>
            <person name="Yan T."/>
            <person name="Shi P."/>
            <person name="Liu M."/>
            <person name="Fu X."/>
            <person name="Pan Q."/>
            <person name="Wang Y."/>
            <person name="Lv Z."/>
            <person name="Lu X."/>
            <person name="Zhang F."/>
            <person name="Jiang W."/>
            <person name="Ma Y."/>
            <person name="Chen M."/>
            <person name="Hao X."/>
            <person name="Li L."/>
            <person name="Tang Y."/>
            <person name="Lv G."/>
            <person name="Zhou Y."/>
            <person name="Sun X."/>
            <person name="Brodelius P.E."/>
            <person name="Rose J.K.C."/>
            <person name="Tang K."/>
        </authorList>
    </citation>
    <scope>NUCLEOTIDE SEQUENCE [LARGE SCALE GENOMIC DNA]</scope>
    <source>
        <strain evidence="11">cv. Huhao1</strain>
        <tissue evidence="10">Leaf</tissue>
    </source>
</reference>
<keyword evidence="11" id="KW-1185">Reference proteome</keyword>
<evidence type="ECO:0000256" key="3">
    <source>
        <dbReference type="ARBA" id="ARBA00022692"/>
    </source>
</evidence>
<evidence type="ECO:0000256" key="4">
    <source>
        <dbReference type="ARBA" id="ARBA00022968"/>
    </source>
</evidence>
<dbReference type="GO" id="GO:0005794">
    <property type="term" value="C:Golgi apparatus"/>
    <property type="evidence" value="ECO:0007669"/>
    <property type="project" value="TreeGrafter"/>
</dbReference>
<comment type="caution">
    <text evidence="10">The sequence shown here is derived from an EMBL/GenBank/DDBJ whole genome shotgun (WGS) entry which is preliminary data.</text>
</comment>
<feature type="domain" description="Trichome birefringence-like C-terminal" evidence="8">
    <location>
        <begin position="125"/>
        <end position="407"/>
    </location>
</feature>
<sequence>MTALPPTDRRNQYLFPAALAALLFIGSLRIALDNLKNNYHIHEYFGPQSGGYRVVKRPPIRVSDDEIIDNGCNVFEGKWVWDNESHPLYTEASCPLLVKQVTCQKNGRPDSSYQNWKWQPDGCNLPRFNALKLLEILRDKRLMFVGDSVQRGMFDSMVCLVQSVIPEGKKSLQKVPPRKIFRAEDYNASIEFYWAPFLVESISDHATNHTVMKRLVRLDYISNHSKQWEGVDMLVFESYVWWMYKPVINATYGNLDNIQEYNVTTAYKIAMETWANWIETSINSHTQKVFFMTMSPTHLWNWEWMKGDGGNCFSESQPIQKPYWGTGSNLDIMGIVKDVLGRMQVNVRLINITQLSEYRKDGHTSVYGERKGKLLTKEQKSDPKNFADCIHWCLPGVPDTWNEILYAVLLQDYRKF</sequence>
<feature type="transmembrane region" description="Helical" evidence="7">
    <location>
        <begin position="13"/>
        <end position="32"/>
    </location>
</feature>
<dbReference type="PANTHER" id="PTHR32285">
    <property type="entry name" value="PROTEIN TRICHOME BIREFRINGENCE-LIKE 9-RELATED"/>
    <property type="match status" value="1"/>
</dbReference>
<dbReference type="InterPro" id="IPR029962">
    <property type="entry name" value="TBL"/>
</dbReference>